<feature type="transmembrane region" description="Helical" evidence="5">
    <location>
        <begin position="437"/>
        <end position="456"/>
    </location>
</feature>
<evidence type="ECO:0000256" key="4">
    <source>
        <dbReference type="ARBA" id="ARBA00023136"/>
    </source>
</evidence>
<proteinExistence type="predicted"/>
<evidence type="ECO:0000256" key="3">
    <source>
        <dbReference type="ARBA" id="ARBA00022989"/>
    </source>
</evidence>
<dbReference type="Pfam" id="PF04932">
    <property type="entry name" value="Wzy_C"/>
    <property type="match status" value="1"/>
</dbReference>
<dbReference type="EMBL" id="JYON01000002">
    <property type="protein sequence ID" value="KJH73030.1"/>
    <property type="molecule type" value="Genomic_DNA"/>
</dbReference>
<dbReference type="InterPro" id="IPR007016">
    <property type="entry name" value="O-antigen_ligase-rel_domated"/>
</dbReference>
<dbReference type="InterPro" id="IPR006007">
    <property type="entry name" value="Inorganic_carbon_transpt"/>
</dbReference>
<feature type="transmembrane region" description="Helical" evidence="5">
    <location>
        <begin position="120"/>
        <end position="139"/>
    </location>
</feature>
<evidence type="ECO:0000256" key="5">
    <source>
        <dbReference type="SAM" id="Phobius"/>
    </source>
</evidence>
<keyword evidence="4 5" id="KW-0472">Membrane</keyword>
<feature type="domain" description="O-antigen ligase-related" evidence="6">
    <location>
        <begin position="231"/>
        <end position="381"/>
    </location>
</feature>
<dbReference type="AlphaFoldDB" id="A0A0D8ZWA1"/>
<dbReference type="Proteomes" id="UP000032452">
    <property type="component" value="Unassembled WGS sequence"/>
</dbReference>
<protein>
    <submittedName>
        <fullName evidence="7">Polymerase</fullName>
    </submittedName>
</protein>
<feature type="transmembrane region" description="Helical" evidence="5">
    <location>
        <begin position="40"/>
        <end position="60"/>
    </location>
</feature>
<comment type="caution">
    <text evidence="7">The sequence shown here is derived from an EMBL/GenBank/DDBJ whole genome shotgun (WGS) entry which is preliminary data.</text>
</comment>
<dbReference type="NCBIfam" id="TIGR00947">
    <property type="entry name" value="2A73"/>
    <property type="match status" value="1"/>
</dbReference>
<name>A0A0D8ZWA1_9CYAN</name>
<sequence>MNLLWQQFTLSNLPLQQWQTASYLHRIVGLLRQWRQSSWLMQWAEPLGALLVSLVFGLAPFVSNDLIKVLLLACAGFWVLLTVSDDIKTKATPIHWLVLLYWGIATVATALSPVKADAFSGWLKLTSYLLLFALSARILRSPRLRSLIVTIYLHAALIVSVYGVRQWFDGVEPLATWNDPTSTQATATRVYSYLGNPNLLAGYLLPALILSIMAAFTWRGRIPKALAAIMVAVNGACMAFTGSRGGWIATTVALIALVVLLRYWWAQYLPHFWRKWSIAIFVGSFATLLLAAIVVSEPIRDRVFSIFAGRNDSSNNFRQNVWAAVFEMIRDRPIIGIGPGNEAFNKIYPLYQRPRFTALSAYSVLLEIAVETGLIGLSCFIWLLVVTFNQAWLQLQRLRQTGSSEAFWLIGAIASMAGMLAHGAVDTVWYRPEINTVWWLMVALVASYYVASTSPVKNSYQYLSARENIGL</sequence>
<gene>
    <name evidence="7" type="ORF">UH38_02870</name>
</gene>
<feature type="transmembrane region" description="Helical" evidence="5">
    <location>
        <begin position="96"/>
        <end position="114"/>
    </location>
</feature>
<dbReference type="RefSeq" id="WP_045053122.1">
    <property type="nucleotide sequence ID" value="NZ_CAWMDP010000059.1"/>
</dbReference>
<evidence type="ECO:0000256" key="2">
    <source>
        <dbReference type="ARBA" id="ARBA00022692"/>
    </source>
</evidence>
<evidence type="ECO:0000259" key="6">
    <source>
        <dbReference type="Pfam" id="PF04932"/>
    </source>
</evidence>
<feature type="transmembrane region" description="Helical" evidence="5">
    <location>
        <begin position="247"/>
        <end position="264"/>
    </location>
</feature>
<evidence type="ECO:0000256" key="1">
    <source>
        <dbReference type="ARBA" id="ARBA00004141"/>
    </source>
</evidence>
<feature type="transmembrane region" description="Helical" evidence="5">
    <location>
        <begin position="359"/>
        <end position="385"/>
    </location>
</feature>
<keyword evidence="8" id="KW-1185">Reference proteome</keyword>
<evidence type="ECO:0000313" key="8">
    <source>
        <dbReference type="Proteomes" id="UP000032452"/>
    </source>
</evidence>
<feature type="transmembrane region" description="Helical" evidence="5">
    <location>
        <begin position="276"/>
        <end position="295"/>
    </location>
</feature>
<feature type="transmembrane region" description="Helical" evidence="5">
    <location>
        <begin position="200"/>
        <end position="218"/>
    </location>
</feature>
<reference evidence="7 8" key="1">
    <citation type="submission" date="2015-02" db="EMBL/GenBank/DDBJ databases">
        <title>Draft genome of a novel marine cyanobacterium (Chroococcales) isolated from South Atlantic Ocean.</title>
        <authorList>
            <person name="Rigonato J."/>
            <person name="Alvarenga D.O."/>
            <person name="Branco L.H."/>
            <person name="Varani A.M."/>
            <person name="Brandini F.P."/>
            <person name="Fiore M.F."/>
        </authorList>
    </citation>
    <scope>NUCLEOTIDE SEQUENCE [LARGE SCALE GENOMIC DNA]</scope>
    <source>
        <strain evidence="7 8">CENA595</strain>
    </source>
</reference>
<feature type="transmembrane region" description="Helical" evidence="5">
    <location>
        <begin position="406"/>
        <end position="425"/>
    </location>
</feature>
<dbReference type="PATRIC" id="fig|1618023.3.peg.5044"/>
<feature type="transmembrane region" description="Helical" evidence="5">
    <location>
        <begin position="146"/>
        <end position="164"/>
    </location>
</feature>
<keyword evidence="3 5" id="KW-1133">Transmembrane helix</keyword>
<organism evidence="7 8">
    <name type="scientific">Aliterella atlantica CENA595</name>
    <dbReference type="NCBI Taxonomy" id="1618023"/>
    <lineage>
        <taxon>Bacteria</taxon>
        <taxon>Bacillati</taxon>
        <taxon>Cyanobacteriota</taxon>
        <taxon>Cyanophyceae</taxon>
        <taxon>Chroococcidiopsidales</taxon>
        <taxon>Aliterellaceae</taxon>
        <taxon>Aliterella</taxon>
    </lineage>
</organism>
<feature type="transmembrane region" description="Helical" evidence="5">
    <location>
        <begin position="225"/>
        <end position="241"/>
    </location>
</feature>
<evidence type="ECO:0000313" key="7">
    <source>
        <dbReference type="EMBL" id="KJH73030.1"/>
    </source>
</evidence>
<dbReference type="STRING" id="1618023.UH38_02870"/>
<dbReference type="PANTHER" id="PTHR37422:SF22">
    <property type="entry name" value="SLR1515 PROTEIN"/>
    <property type="match status" value="1"/>
</dbReference>
<feature type="transmembrane region" description="Helical" evidence="5">
    <location>
        <begin position="66"/>
        <end position="84"/>
    </location>
</feature>
<dbReference type="GO" id="GO:0016020">
    <property type="term" value="C:membrane"/>
    <property type="evidence" value="ECO:0007669"/>
    <property type="project" value="UniProtKB-SubCell"/>
</dbReference>
<dbReference type="InterPro" id="IPR051533">
    <property type="entry name" value="WaaL-like"/>
</dbReference>
<dbReference type="PANTHER" id="PTHR37422">
    <property type="entry name" value="TEICHURONIC ACID BIOSYNTHESIS PROTEIN TUAE"/>
    <property type="match status" value="1"/>
</dbReference>
<comment type="subcellular location">
    <subcellularLocation>
        <location evidence="1">Membrane</location>
        <topology evidence="1">Multi-pass membrane protein</topology>
    </subcellularLocation>
</comment>
<accession>A0A0D8ZWA1</accession>
<keyword evidence="2 5" id="KW-0812">Transmembrane</keyword>
<dbReference type="OrthoDB" id="9806320at2"/>